<reference evidence="3 4" key="1">
    <citation type="journal article" date="2017" name="ISME J.">
        <title>Potential for microbial H2 and metal transformations associated with novel bacteria and archaea in deep terrestrial subsurface sediments.</title>
        <authorList>
            <person name="Hernsdorf A.W."/>
            <person name="Amano Y."/>
            <person name="Miyakawa K."/>
            <person name="Ise K."/>
            <person name="Suzuki Y."/>
            <person name="Anantharaman K."/>
            <person name="Probst A."/>
            <person name="Burstein D."/>
            <person name="Thomas B.C."/>
            <person name="Banfield J.F."/>
        </authorList>
    </citation>
    <scope>NUCLEOTIDE SEQUENCE [LARGE SCALE GENOMIC DNA]</scope>
    <source>
        <strain evidence="3">HGW-Wallbacteria-1</strain>
    </source>
</reference>
<dbReference type="Pfam" id="PF04016">
    <property type="entry name" value="DUF364"/>
    <property type="match status" value="1"/>
</dbReference>
<evidence type="ECO:0000259" key="1">
    <source>
        <dbReference type="Pfam" id="PF04016"/>
    </source>
</evidence>
<dbReference type="AlphaFoldDB" id="A0A2N1PLC7"/>
<comment type="caution">
    <text evidence="3">The sequence shown here is derived from an EMBL/GenBank/DDBJ whole genome shotgun (WGS) entry which is preliminary data.</text>
</comment>
<feature type="domain" description="DUF4213" evidence="2">
    <location>
        <begin position="23"/>
        <end position="100"/>
    </location>
</feature>
<dbReference type="InterPro" id="IPR025251">
    <property type="entry name" value="DUF4213"/>
</dbReference>
<evidence type="ECO:0000259" key="2">
    <source>
        <dbReference type="Pfam" id="PF13938"/>
    </source>
</evidence>
<gene>
    <name evidence="3" type="ORF">CVV64_15655</name>
</gene>
<evidence type="ECO:0000313" key="3">
    <source>
        <dbReference type="EMBL" id="PKK89141.1"/>
    </source>
</evidence>
<proteinExistence type="predicted"/>
<sequence>MVEKRGIADTLLAEIQRNSRSQALQAGEVTMGLYWTAVRTEKRIGLAFTYRSCFLVPHLCPIVRSAGMLSGRSAGELAELVRSTDTIEATIGLAAINSLLPESPEFRVGNAIPLIIDLCRGRDVAMVGYFPFAEKVREVASRFYITDKHKNAEEGDIAPEEIFNYFQKAEVRIITATTIINGSFDSIMEKCGGGGLNILFGPSVPATELMYEHNVHILVPVRVSDPELLMQSVREPAIVPQMQGMVTGMMTRDEELMKSLPPGNFVGYLLEQEERYQAAL</sequence>
<organism evidence="3 4">
    <name type="scientific">Candidatus Wallbacteria bacterium HGW-Wallbacteria-1</name>
    <dbReference type="NCBI Taxonomy" id="2013854"/>
    <lineage>
        <taxon>Bacteria</taxon>
        <taxon>Candidatus Walliibacteriota</taxon>
    </lineage>
</organism>
<name>A0A2N1PLC7_9BACT</name>
<dbReference type="SUPFAM" id="SSF159713">
    <property type="entry name" value="Dhaf3308-like"/>
    <property type="match status" value="1"/>
</dbReference>
<protein>
    <recommendedName>
        <fullName evidence="5">Heavy-metal chelation domain-containing protein</fullName>
    </recommendedName>
</protein>
<dbReference type="Gene3D" id="3.40.50.11590">
    <property type="match status" value="1"/>
</dbReference>
<dbReference type="EMBL" id="PGXC01000024">
    <property type="protein sequence ID" value="PKK89141.1"/>
    <property type="molecule type" value="Genomic_DNA"/>
</dbReference>
<evidence type="ECO:0008006" key="5">
    <source>
        <dbReference type="Google" id="ProtNLM"/>
    </source>
</evidence>
<accession>A0A2N1PLC7</accession>
<evidence type="ECO:0000313" key="4">
    <source>
        <dbReference type="Proteomes" id="UP000233256"/>
    </source>
</evidence>
<dbReference type="InterPro" id="IPR007161">
    <property type="entry name" value="DUF364"/>
</dbReference>
<dbReference type="Proteomes" id="UP000233256">
    <property type="component" value="Unassembled WGS sequence"/>
</dbReference>
<dbReference type="Gene3D" id="3.30.390.100">
    <property type="match status" value="1"/>
</dbReference>
<dbReference type="Pfam" id="PF13938">
    <property type="entry name" value="DUF4213"/>
    <property type="match status" value="1"/>
</dbReference>
<feature type="domain" description="Putative heavy-metal chelation" evidence="1">
    <location>
        <begin position="113"/>
        <end position="246"/>
    </location>
</feature>